<evidence type="ECO:0000313" key="9">
    <source>
        <dbReference type="EMBL" id="CAD0086789.1"/>
    </source>
</evidence>
<evidence type="ECO:0000256" key="3">
    <source>
        <dbReference type="ARBA" id="ARBA00023125"/>
    </source>
</evidence>
<dbReference type="PROSITE" id="PS51325">
    <property type="entry name" value="ALPHA_BOX"/>
    <property type="match status" value="1"/>
</dbReference>
<evidence type="ECO:0000256" key="7">
    <source>
        <dbReference type="RuleBase" id="RU003516"/>
    </source>
</evidence>
<dbReference type="EMBL" id="CAIJEN010000005">
    <property type="protein sequence ID" value="CAD0086789.1"/>
    <property type="molecule type" value="Genomic_DNA"/>
</dbReference>
<comment type="subcellular location">
    <subcellularLocation>
        <location evidence="7">Nucleus</location>
    </subcellularLocation>
</comment>
<evidence type="ECO:0000256" key="1">
    <source>
        <dbReference type="ARBA" id="ARBA00015083"/>
    </source>
</evidence>
<reference evidence="9" key="1">
    <citation type="submission" date="2020-06" db="EMBL/GenBank/DDBJ databases">
        <authorList>
            <person name="Onetto C."/>
        </authorList>
    </citation>
    <scope>NUCLEOTIDE SEQUENCE</scope>
</reference>
<evidence type="ECO:0000259" key="8">
    <source>
        <dbReference type="PROSITE" id="PS51325"/>
    </source>
</evidence>
<keyword evidence="4 7" id="KW-0804">Transcription</keyword>
<dbReference type="Proteomes" id="UP000716446">
    <property type="component" value="Unassembled WGS sequence"/>
</dbReference>
<comment type="caution">
    <text evidence="9">The sequence shown here is derived from an EMBL/GenBank/DDBJ whole genome shotgun (WGS) entry which is preliminary data.</text>
</comment>
<dbReference type="GO" id="GO:0008301">
    <property type="term" value="F:DNA binding, bending"/>
    <property type="evidence" value="ECO:0007669"/>
    <property type="project" value="InterPro"/>
</dbReference>
<protein>
    <recommendedName>
        <fullName evidence="1">Mating-type protein MAT-1</fullName>
    </recommendedName>
</protein>
<keyword evidence="10" id="KW-1185">Reference proteome</keyword>
<keyword evidence="2 7" id="KW-0805">Transcription regulation</keyword>
<comment type="function">
    <text evidence="6">Mating type proteins are sequence specific DNA-binding proteins that act as master switches in fungal differentiation by controlling gene expression in a cell type-specific fashion. Transcriptional activator that induces the transcription of alpha-specific genes.</text>
</comment>
<dbReference type="Pfam" id="PF04769">
    <property type="entry name" value="MATalpha_HMGbox"/>
    <property type="match status" value="1"/>
</dbReference>
<dbReference type="GO" id="GO:0005634">
    <property type="term" value="C:nucleus"/>
    <property type="evidence" value="ECO:0007669"/>
    <property type="project" value="UniProtKB-SubCell"/>
</dbReference>
<sequence>MSESLGLLLEKYSPEKIAEVVDVVMKRHPATSQRVAVASTTTTCVLTVTERKKRAKDPSFQQKDISGFLTRMWQNDPFKAKWSILAKAYSIIREINTKNAAPLEKFLALTCPLIGVIPRDDYLGVMGWSIVDTAGVKDMERMYTPDISSFPENILTTNLSSEEIVAHCQRVSYVDHNDNDVARNQGSTAAIAFAAQPMSESAPEEIVARSHHVSRVQQNNNMARNLSSATTFASMAVQPMPNDTSSSPPVFAFFDAESPYQQNQQNDHDLFVGGTTIQGALNQNNNNAVGASGPVRQAVHDLSNQQYPFMDEFDPFQSGSLDFDPFSMNQDAAFASNSIGTYLAPSSNDFPETFNIDDLLSSELFDMTQ</sequence>
<accession>A0A9N8P9F9</accession>
<comment type="similarity">
    <text evidence="7">Belongs to the MATALPHA1 family.</text>
</comment>
<keyword evidence="5 7" id="KW-0539">Nucleus</keyword>
<evidence type="ECO:0000256" key="6">
    <source>
        <dbReference type="ARBA" id="ARBA00035106"/>
    </source>
</evidence>
<gene>
    <name evidence="9" type="ORF">AWRI4619_LOCUS4297</name>
</gene>
<keyword evidence="3 7" id="KW-0238">DNA-binding</keyword>
<feature type="domain" description="Alpha box" evidence="8">
    <location>
        <begin position="51"/>
        <end position="93"/>
    </location>
</feature>
<dbReference type="GO" id="GO:0045895">
    <property type="term" value="P:positive regulation of mating-type specific transcription, DNA-templated"/>
    <property type="evidence" value="ECO:0007669"/>
    <property type="project" value="InterPro"/>
</dbReference>
<dbReference type="AlphaFoldDB" id="A0A9N8P9F9"/>
<organism evidence="9 10">
    <name type="scientific">Aureobasidium vineae</name>
    <dbReference type="NCBI Taxonomy" id="2773715"/>
    <lineage>
        <taxon>Eukaryota</taxon>
        <taxon>Fungi</taxon>
        <taxon>Dikarya</taxon>
        <taxon>Ascomycota</taxon>
        <taxon>Pezizomycotina</taxon>
        <taxon>Dothideomycetes</taxon>
        <taxon>Dothideomycetidae</taxon>
        <taxon>Dothideales</taxon>
        <taxon>Saccotheciaceae</taxon>
        <taxon>Aureobasidium</taxon>
    </lineage>
</organism>
<proteinExistence type="inferred from homology"/>
<evidence type="ECO:0000256" key="4">
    <source>
        <dbReference type="ARBA" id="ARBA00023163"/>
    </source>
</evidence>
<evidence type="ECO:0000256" key="2">
    <source>
        <dbReference type="ARBA" id="ARBA00023015"/>
    </source>
</evidence>
<name>A0A9N8P9F9_9PEZI</name>
<dbReference type="InterPro" id="IPR006856">
    <property type="entry name" value="MATalpha_HMGbox"/>
</dbReference>
<evidence type="ECO:0000256" key="5">
    <source>
        <dbReference type="ARBA" id="ARBA00023242"/>
    </source>
</evidence>
<evidence type="ECO:0000313" key="10">
    <source>
        <dbReference type="Proteomes" id="UP000716446"/>
    </source>
</evidence>